<evidence type="ECO:0000313" key="3">
    <source>
        <dbReference type="Proteomes" id="UP000320055"/>
    </source>
</evidence>
<dbReference type="RefSeq" id="WP_144873097.1">
    <property type="nucleotide sequence ID" value="NZ_LR214011.1"/>
</dbReference>
<gene>
    <name evidence="2" type="ORF">H1P_2680002</name>
</gene>
<dbReference type="AlphaFoldDB" id="A0A563VSN8"/>
<dbReference type="InterPro" id="IPR025193">
    <property type="entry name" value="DUF4114"/>
</dbReference>
<reference evidence="2 3" key="1">
    <citation type="submission" date="2019-01" db="EMBL/GenBank/DDBJ databases">
        <authorList>
            <person name="Brito A."/>
        </authorList>
    </citation>
    <scope>NUCLEOTIDE SEQUENCE [LARGE SCALE GENOMIC DNA]</scope>
    <source>
        <strain evidence="2">1</strain>
    </source>
</reference>
<accession>A0A563VSN8</accession>
<proteinExistence type="predicted"/>
<dbReference type="OrthoDB" id="545424at2"/>
<dbReference type="Pfam" id="PF13448">
    <property type="entry name" value="DUF4114"/>
    <property type="match status" value="1"/>
</dbReference>
<dbReference type="Proteomes" id="UP000320055">
    <property type="component" value="Unassembled WGS sequence"/>
</dbReference>
<protein>
    <recommendedName>
        <fullName evidence="1">DUF4114 domain-containing protein</fullName>
    </recommendedName>
</protein>
<keyword evidence="3" id="KW-1185">Reference proteome</keyword>
<dbReference type="EMBL" id="CAACVJ010000188">
    <property type="protein sequence ID" value="VEP14480.1"/>
    <property type="molecule type" value="Genomic_DNA"/>
</dbReference>
<feature type="domain" description="DUF4114" evidence="1">
    <location>
        <begin position="190"/>
        <end position="235"/>
    </location>
</feature>
<evidence type="ECO:0000259" key="1">
    <source>
        <dbReference type="Pfam" id="PF13448"/>
    </source>
</evidence>
<name>A0A563VSN8_9CYAN</name>
<sequence>MAANPEVGTAYYQRFDIGEAENQAEIVESNLDLVVNGENFEDVIKIQEFSVLEPEESDFKYYAPSVGLILEEEINEDGDKIFSSSLQEMADSESNAFINFLDAETTTTVDVSAVANSAFDNVGGFYQAIDTQGTAIDPVSGAEIAVGDAGYEIAAKSSSVGEFGVTTGETWELDAGFVYIPYLLADGADFLTGFAEANIDGLNHVQAVGEQNFGFEDLIGGGDNDFNDFIINVEGV</sequence>
<organism evidence="2 3">
    <name type="scientific">Hyella patelloides LEGE 07179</name>
    <dbReference type="NCBI Taxonomy" id="945734"/>
    <lineage>
        <taxon>Bacteria</taxon>
        <taxon>Bacillati</taxon>
        <taxon>Cyanobacteriota</taxon>
        <taxon>Cyanophyceae</taxon>
        <taxon>Pleurocapsales</taxon>
        <taxon>Hyellaceae</taxon>
        <taxon>Hyella</taxon>
    </lineage>
</organism>
<evidence type="ECO:0000313" key="2">
    <source>
        <dbReference type="EMBL" id="VEP14480.1"/>
    </source>
</evidence>